<accession>A0A921UWD4</accession>
<protein>
    <submittedName>
        <fullName evidence="1">Uncharacterized protein</fullName>
    </submittedName>
</protein>
<dbReference type="AlphaFoldDB" id="A0A921UWD4"/>
<reference evidence="1" key="2">
    <citation type="submission" date="2020-10" db="EMBL/GenBank/DDBJ databases">
        <authorList>
            <person name="Cooper E.A."/>
            <person name="Brenton Z.W."/>
            <person name="Flinn B.S."/>
            <person name="Jenkins J."/>
            <person name="Shu S."/>
            <person name="Flowers D."/>
            <person name="Luo F."/>
            <person name="Wang Y."/>
            <person name="Xia P."/>
            <person name="Barry K."/>
            <person name="Daum C."/>
            <person name="Lipzen A."/>
            <person name="Yoshinaga Y."/>
            <person name="Schmutz J."/>
            <person name="Saski C."/>
            <person name="Vermerris W."/>
            <person name="Kresovich S."/>
        </authorList>
    </citation>
    <scope>NUCLEOTIDE SEQUENCE</scope>
</reference>
<dbReference type="Proteomes" id="UP000807115">
    <property type="component" value="Chromosome 2"/>
</dbReference>
<evidence type="ECO:0000313" key="2">
    <source>
        <dbReference type="Proteomes" id="UP000807115"/>
    </source>
</evidence>
<name>A0A921UWD4_SORBI</name>
<organism evidence="1 2">
    <name type="scientific">Sorghum bicolor</name>
    <name type="common">Sorghum</name>
    <name type="synonym">Sorghum vulgare</name>
    <dbReference type="NCBI Taxonomy" id="4558"/>
    <lineage>
        <taxon>Eukaryota</taxon>
        <taxon>Viridiplantae</taxon>
        <taxon>Streptophyta</taxon>
        <taxon>Embryophyta</taxon>
        <taxon>Tracheophyta</taxon>
        <taxon>Spermatophyta</taxon>
        <taxon>Magnoliopsida</taxon>
        <taxon>Liliopsida</taxon>
        <taxon>Poales</taxon>
        <taxon>Poaceae</taxon>
        <taxon>PACMAD clade</taxon>
        <taxon>Panicoideae</taxon>
        <taxon>Andropogonodae</taxon>
        <taxon>Andropogoneae</taxon>
        <taxon>Sorghinae</taxon>
        <taxon>Sorghum</taxon>
    </lineage>
</organism>
<reference evidence="1" key="1">
    <citation type="journal article" date="2019" name="BMC Genomics">
        <title>A new reference genome for Sorghum bicolor reveals high levels of sequence similarity between sweet and grain genotypes: implications for the genetics of sugar metabolism.</title>
        <authorList>
            <person name="Cooper E.A."/>
            <person name="Brenton Z.W."/>
            <person name="Flinn B.S."/>
            <person name="Jenkins J."/>
            <person name="Shu S."/>
            <person name="Flowers D."/>
            <person name="Luo F."/>
            <person name="Wang Y."/>
            <person name="Xia P."/>
            <person name="Barry K."/>
            <person name="Daum C."/>
            <person name="Lipzen A."/>
            <person name="Yoshinaga Y."/>
            <person name="Schmutz J."/>
            <person name="Saski C."/>
            <person name="Vermerris W."/>
            <person name="Kresovich S."/>
        </authorList>
    </citation>
    <scope>NUCLEOTIDE SEQUENCE</scope>
</reference>
<sequence>MATTWLPLAAALGGTMPHPYLASLANLVPAPASSLAPAATSGTRRWSDLVPLYLSHPFFFLIHGKRPSLGWIIHEVPAVSRGHGAQHG</sequence>
<evidence type="ECO:0000313" key="1">
    <source>
        <dbReference type="EMBL" id="KAG0546298.1"/>
    </source>
</evidence>
<gene>
    <name evidence="1" type="ORF">BDA96_02G435500</name>
</gene>
<dbReference type="EMBL" id="CM027681">
    <property type="protein sequence ID" value="KAG0546298.1"/>
    <property type="molecule type" value="Genomic_DNA"/>
</dbReference>
<comment type="caution">
    <text evidence="1">The sequence shown here is derived from an EMBL/GenBank/DDBJ whole genome shotgun (WGS) entry which is preliminary data.</text>
</comment>
<proteinExistence type="predicted"/>